<keyword evidence="2" id="KW-0489">Methyltransferase</keyword>
<dbReference type="PANTHER" id="PTHR12176:SF56">
    <property type="entry name" value="OS04G0510700 PROTEIN"/>
    <property type="match status" value="1"/>
</dbReference>
<evidence type="ECO:0000313" key="5">
    <source>
        <dbReference type="Proteomes" id="UP000026960"/>
    </source>
</evidence>
<dbReference type="GO" id="GO:0008168">
    <property type="term" value="F:methyltransferase activity"/>
    <property type="evidence" value="ECO:0007669"/>
    <property type="project" value="UniProtKB-KW"/>
</dbReference>
<dbReference type="STRING" id="65489.A0A0D3FXU9"/>
<proteinExistence type="inferred from homology"/>
<dbReference type="GO" id="GO:0032259">
    <property type="term" value="P:methylation"/>
    <property type="evidence" value="ECO:0007669"/>
    <property type="project" value="UniProtKB-KW"/>
</dbReference>
<dbReference type="Proteomes" id="UP000026960">
    <property type="component" value="Chromosome 4"/>
</dbReference>
<dbReference type="InterPro" id="IPR029063">
    <property type="entry name" value="SAM-dependent_MTases_sf"/>
</dbReference>
<dbReference type="EnsemblPlants" id="OBART04G18440.1">
    <property type="protein sequence ID" value="OBART04G18440.1"/>
    <property type="gene ID" value="OBART04G18440"/>
</dbReference>
<name>A0A0D3FXU9_9ORYZ</name>
<evidence type="ECO:0000313" key="4">
    <source>
        <dbReference type="EnsemblPlants" id="OBART04G18440.1"/>
    </source>
</evidence>
<evidence type="ECO:0000256" key="3">
    <source>
        <dbReference type="ARBA" id="ARBA00022679"/>
    </source>
</evidence>
<dbReference type="InterPro" id="IPR051419">
    <property type="entry name" value="Lys/N-term_MeTrsfase_sf"/>
</dbReference>
<evidence type="ECO:0000256" key="1">
    <source>
        <dbReference type="ARBA" id="ARBA00008361"/>
    </source>
</evidence>
<dbReference type="SUPFAM" id="SSF53335">
    <property type="entry name" value="S-adenosyl-L-methionine-dependent methyltransferases"/>
    <property type="match status" value="1"/>
</dbReference>
<accession>A0A0D3FXU9</accession>
<dbReference type="Gene3D" id="3.40.50.150">
    <property type="entry name" value="Vaccinia Virus protein VP39"/>
    <property type="match status" value="1"/>
</dbReference>
<evidence type="ECO:0008006" key="6">
    <source>
        <dbReference type="Google" id="ProtNLM"/>
    </source>
</evidence>
<evidence type="ECO:0000256" key="2">
    <source>
        <dbReference type="ARBA" id="ARBA00022603"/>
    </source>
</evidence>
<reference evidence="4" key="2">
    <citation type="submission" date="2015-03" db="UniProtKB">
        <authorList>
            <consortium name="EnsemblPlants"/>
        </authorList>
    </citation>
    <scope>IDENTIFICATION</scope>
</reference>
<keyword evidence="5" id="KW-1185">Reference proteome</keyword>
<comment type="similarity">
    <text evidence="1">Belongs to the methyltransferase superfamily.</text>
</comment>
<dbReference type="AlphaFoldDB" id="A0A0D3FXU9"/>
<organism evidence="4">
    <name type="scientific">Oryza barthii</name>
    <dbReference type="NCBI Taxonomy" id="65489"/>
    <lineage>
        <taxon>Eukaryota</taxon>
        <taxon>Viridiplantae</taxon>
        <taxon>Streptophyta</taxon>
        <taxon>Embryophyta</taxon>
        <taxon>Tracheophyta</taxon>
        <taxon>Spermatophyta</taxon>
        <taxon>Magnoliopsida</taxon>
        <taxon>Liliopsida</taxon>
        <taxon>Poales</taxon>
        <taxon>Poaceae</taxon>
        <taxon>BOP clade</taxon>
        <taxon>Oryzoideae</taxon>
        <taxon>Oryzeae</taxon>
        <taxon>Oryzinae</taxon>
        <taxon>Oryza</taxon>
    </lineage>
</organism>
<dbReference type="PANTHER" id="PTHR12176">
    <property type="entry name" value="SAM-DEPENDENT METHYLTRANSFERASE SUPERFAMILY PROTEIN"/>
    <property type="match status" value="1"/>
</dbReference>
<sequence length="411" mass="45215">MLRAAASRCARGAIRRLSSAASPASVAAGARRQPPLDEGDWSYHREWWGEDEGPGEGAHTVFRRHSEHGNGVVSVSAYPASRPASDEWTVTERWLQERNARIYPNSFGANQFKILGYQWRVMRFNDHTRQSVAKVMACYRSSGDTGMYLMQQPHCLAVPFSGQNNMKILCIGHGGGSLPLVLARKFRGAVVHIVEIDPVVASASIDSMGFPSLPVKGLPPEPTKPANGNELLWGGIHDRLFLHIADAEDFVANDSNVYDLVFIDAYDGDDIFPRKLWDAEGTFLKNLEMKVHPVHGTVVVNLHSDSELSVAGVEKTSSVDSILPLGKHVSQVCRAYKQHFGLAFTAAVPWLCNITLVACRDRAIASGARLGLSRRDFVLGKLLSKSNMVEHALDLPFPCLQYIKNGFTLVD</sequence>
<dbReference type="PaxDb" id="65489-OBART04G18440.1"/>
<dbReference type="HOGENOM" id="CLU_032089_0_0_1"/>
<dbReference type="eggNOG" id="ENOG502QS0J">
    <property type="taxonomic scope" value="Eukaryota"/>
</dbReference>
<protein>
    <recommendedName>
        <fullName evidence="6">PABS domain-containing protein</fullName>
    </recommendedName>
</protein>
<dbReference type="Gramene" id="OBART04G18440.1">
    <property type="protein sequence ID" value="OBART04G18440.1"/>
    <property type="gene ID" value="OBART04G18440"/>
</dbReference>
<reference evidence="4" key="1">
    <citation type="journal article" date="2009" name="Rice">
        <title>De Novo Next Generation Sequencing of Plant Genomes.</title>
        <authorList>
            <person name="Rounsley S."/>
            <person name="Marri P.R."/>
            <person name="Yu Y."/>
            <person name="He R."/>
            <person name="Sisneros N."/>
            <person name="Goicoechea J.L."/>
            <person name="Lee S.J."/>
            <person name="Angelova A."/>
            <person name="Kudrna D."/>
            <person name="Luo M."/>
            <person name="Affourtit J."/>
            <person name="Desany B."/>
            <person name="Knight J."/>
            <person name="Niazi F."/>
            <person name="Egholm M."/>
            <person name="Wing R.A."/>
        </authorList>
    </citation>
    <scope>NUCLEOTIDE SEQUENCE [LARGE SCALE GENOMIC DNA]</scope>
    <source>
        <strain evidence="4">cv. IRGC 105608</strain>
    </source>
</reference>
<keyword evidence="3" id="KW-0808">Transferase</keyword>